<name>A0A9P6C7C8_9AGAR</name>
<organism evidence="2 3">
    <name type="scientific">Macrolepiota fuliginosa MF-IS2</name>
    <dbReference type="NCBI Taxonomy" id="1400762"/>
    <lineage>
        <taxon>Eukaryota</taxon>
        <taxon>Fungi</taxon>
        <taxon>Dikarya</taxon>
        <taxon>Basidiomycota</taxon>
        <taxon>Agaricomycotina</taxon>
        <taxon>Agaricomycetes</taxon>
        <taxon>Agaricomycetidae</taxon>
        <taxon>Agaricales</taxon>
        <taxon>Agaricineae</taxon>
        <taxon>Agaricaceae</taxon>
        <taxon>Macrolepiota</taxon>
    </lineage>
</organism>
<dbReference type="OrthoDB" id="10596993at2759"/>
<evidence type="ECO:0000313" key="2">
    <source>
        <dbReference type="EMBL" id="KAF9454627.1"/>
    </source>
</evidence>
<keyword evidence="3" id="KW-1185">Reference proteome</keyword>
<accession>A0A9P6C7C8</accession>
<dbReference type="EMBL" id="MU151053">
    <property type="protein sequence ID" value="KAF9454627.1"/>
    <property type="molecule type" value="Genomic_DNA"/>
</dbReference>
<protein>
    <submittedName>
        <fullName evidence="2">Uncharacterized protein</fullName>
    </submittedName>
</protein>
<gene>
    <name evidence="2" type="ORF">P691DRAFT_316193</name>
</gene>
<dbReference type="Proteomes" id="UP000807342">
    <property type="component" value="Unassembled WGS sequence"/>
</dbReference>
<sequence length="182" mass="20546">MKLHHTYSANNDYDYLDCFTDNTPVNYGPQHILQPPEDDFDDYMNQLLTSSPSPLQRPQCSHPPSSVPSRQYMHFGIDGDIHPREETSMVATGLTFYSGGLIENARNIPPNKPGNELLNRVSHRAAQNLTIINDSECSNVMPDDYRPQDARDPGNVMQNVSIRPVSHLRLSLSPVTPWETIE</sequence>
<reference evidence="2" key="1">
    <citation type="submission" date="2020-11" db="EMBL/GenBank/DDBJ databases">
        <authorList>
            <consortium name="DOE Joint Genome Institute"/>
            <person name="Ahrendt S."/>
            <person name="Riley R."/>
            <person name="Andreopoulos W."/>
            <person name="Labutti K."/>
            <person name="Pangilinan J."/>
            <person name="Ruiz-Duenas F.J."/>
            <person name="Barrasa J.M."/>
            <person name="Sanchez-Garcia M."/>
            <person name="Camarero S."/>
            <person name="Miyauchi S."/>
            <person name="Serrano A."/>
            <person name="Linde D."/>
            <person name="Babiker R."/>
            <person name="Drula E."/>
            <person name="Ayuso-Fernandez I."/>
            <person name="Pacheco R."/>
            <person name="Padilla G."/>
            <person name="Ferreira P."/>
            <person name="Barriuso J."/>
            <person name="Kellner H."/>
            <person name="Castanera R."/>
            <person name="Alfaro M."/>
            <person name="Ramirez L."/>
            <person name="Pisabarro A.G."/>
            <person name="Kuo A."/>
            <person name="Tritt A."/>
            <person name="Lipzen A."/>
            <person name="He G."/>
            <person name="Yan M."/>
            <person name="Ng V."/>
            <person name="Cullen D."/>
            <person name="Martin F."/>
            <person name="Rosso M.-N."/>
            <person name="Henrissat B."/>
            <person name="Hibbett D."/>
            <person name="Martinez A.T."/>
            <person name="Grigoriev I.V."/>
        </authorList>
    </citation>
    <scope>NUCLEOTIDE SEQUENCE</scope>
    <source>
        <strain evidence="2">MF-IS2</strain>
    </source>
</reference>
<dbReference type="AlphaFoldDB" id="A0A9P6C7C8"/>
<comment type="caution">
    <text evidence="2">The sequence shown here is derived from an EMBL/GenBank/DDBJ whole genome shotgun (WGS) entry which is preliminary data.</text>
</comment>
<evidence type="ECO:0000313" key="3">
    <source>
        <dbReference type="Proteomes" id="UP000807342"/>
    </source>
</evidence>
<proteinExistence type="predicted"/>
<feature type="region of interest" description="Disordered" evidence="1">
    <location>
        <begin position="49"/>
        <end position="69"/>
    </location>
</feature>
<evidence type="ECO:0000256" key="1">
    <source>
        <dbReference type="SAM" id="MobiDB-lite"/>
    </source>
</evidence>